<name>A0A087UNP3_STEMI</name>
<reference evidence="4 5" key="1">
    <citation type="submission" date="2013-11" db="EMBL/GenBank/DDBJ databases">
        <title>Genome sequencing of Stegodyphus mimosarum.</title>
        <authorList>
            <person name="Bechsgaard J."/>
        </authorList>
    </citation>
    <scope>NUCLEOTIDE SEQUENCE [LARGE SCALE GENOMIC DNA]</scope>
</reference>
<dbReference type="GO" id="GO:0005886">
    <property type="term" value="C:plasma membrane"/>
    <property type="evidence" value="ECO:0007669"/>
    <property type="project" value="TreeGrafter"/>
</dbReference>
<dbReference type="GO" id="GO:0030424">
    <property type="term" value="C:axon"/>
    <property type="evidence" value="ECO:0007669"/>
    <property type="project" value="TreeGrafter"/>
</dbReference>
<keyword evidence="5" id="KW-1185">Reference proteome</keyword>
<dbReference type="Gene3D" id="2.60.40.10">
    <property type="entry name" value="Immunoglobulins"/>
    <property type="match status" value="1"/>
</dbReference>
<dbReference type="Proteomes" id="UP000054359">
    <property type="component" value="Unassembled WGS sequence"/>
</dbReference>
<dbReference type="GO" id="GO:0007411">
    <property type="term" value="P:axon guidance"/>
    <property type="evidence" value="ECO:0007669"/>
    <property type="project" value="TreeGrafter"/>
</dbReference>
<dbReference type="GO" id="GO:0007156">
    <property type="term" value="P:homophilic cell adhesion via plasma membrane adhesion molecules"/>
    <property type="evidence" value="ECO:0007669"/>
    <property type="project" value="TreeGrafter"/>
</dbReference>
<dbReference type="PANTHER" id="PTHR10075">
    <property type="entry name" value="BASIGIN RELATED"/>
    <property type="match status" value="1"/>
</dbReference>
<proteinExistence type="predicted"/>
<dbReference type="GO" id="GO:0098632">
    <property type="term" value="F:cell-cell adhesion mediator activity"/>
    <property type="evidence" value="ECO:0007669"/>
    <property type="project" value="TreeGrafter"/>
</dbReference>
<dbReference type="SUPFAM" id="SSF48726">
    <property type="entry name" value="Immunoglobulin"/>
    <property type="match status" value="1"/>
</dbReference>
<dbReference type="OrthoDB" id="6413409at2759"/>
<protein>
    <submittedName>
        <fullName evidence="4">Down syndrome cell adhesion molecule-like protein</fullName>
    </submittedName>
</protein>
<dbReference type="STRING" id="407821.A0A087UNP3"/>
<evidence type="ECO:0000313" key="4">
    <source>
        <dbReference type="EMBL" id="KFM78982.1"/>
    </source>
</evidence>
<dbReference type="PANTHER" id="PTHR10075:SF14">
    <property type="entry name" value="CELL ADHESION MOLECULE DSCAM2-RELATED"/>
    <property type="match status" value="1"/>
</dbReference>
<evidence type="ECO:0000313" key="5">
    <source>
        <dbReference type="Proteomes" id="UP000054359"/>
    </source>
</evidence>
<dbReference type="AlphaFoldDB" id="A0A087UNP3"/>
<dbReference type="EMBL" id="KK120761">
    <property type="protein sequence ID" value="KFM78982.1"/>
    <property type="molecule type" value="Genomic_DNA"/>
</dbReference>
<accession>A0A087UNP3</accession>
<evidence type="ECO:0000259" key="3">
    <source>
        <dbReference type="PROSITE" id="PS50835"/>
    </source>
</evidence>
<keyword evidence="2" id="KW-1133">Transmembrane helix</keyword>
<feature type="domain" description="Ig-like" evidence="3">
    <location>
        <begin position="33"/>
        <end position="124"/>
    </location>
</feature>
<organism evidence="4 5">
    <name type="scientific">Stegodyphus mimosarum</name>
    <name type="common">African social velvet spider</name>
    <dbReference type="NCBI Taxonomy" id="407821"/>
    <lineage>
        <taxon>Eukaryota</taxon>
        <taxon>Metazoa</taxon>
        <taxon>Ecdysozoa</taxon>
        <taxon>Arthropoda</taxon>
        <taxon>Chelicerata</taxon>
        <taxon>Arachnida</taxon>
        <taxon>Araneae</taxon>
        <taxon>Araneomorphae</taxon>
        <taxon>Entelegynae</taxon>
        <taxon>Eresoidea</taxon>
        <taxon>Eresidae</taxon>
        <taxon>Stegodyphus</taxon>
    </lineage>
</organism>
<dbReference type="InterPro" id="IPR007110">
    <property type="entry name" value="Ig-like_dom"/>
</dbReference>
<evidence type="ECO:0000256" key="1">
    <source>
        <dbReference type="ARBA" id="ARBA00023319"/>
    </source>
</evidence>
<dbReference type="FunFam" id="2.60.40.10:FF:000333">
    <property type="entry name" value="Down syndrome cell adhesion molecule"/>
    <property type="match status" value="1"/>
</dbReference>
<dbReference type="Pfam" id="PF07679">
    <property type="entry name" value="I-set"/>
    <property type="match status" value="1"/>
</dbReference>
<feature type="transmembrane region" description="Helical" evidence="2">
    <location>
        <begin position="6"/>
        <end position="26"/>
    </location>
</feature>
<keyword evidence="2" id="KW-0472">Membrane</keyword>
<keyword evidence="1" id="KW-0393">Immunoglobulin domain</keyword>
<keyword evidence="2" id="KW-0812">Transmembrane</keyword>
<dbReference type="GO" id="GO:0070593">
    <property type="term" value="P:dendrite self-avoidance"/>
    <property type="evidence" value="ECO:0007669"/>
    <property type="project" value="TreeGrafter"/>
</dbReference>
<dbReference type="InterPro" id="IPR013098">
    <property type="entry name" value="Ig_I-set"/>
</dbReference>
<dbReference type="SMART" id="SM00409">
    <property type="entry name" value="IG"/>
    <property type="match status" value="1"/>
</dbReference>
<dbReference type="SMART" id="SM00408">
    <property type="entry name" value="IGc2"/>
    <property type="match status" value="1"/>
</dbReference>
<dbReference type="InterPro" id="IPR003598">
    <property type="entry name" value="Ig_sub2"/>
</dbReference>
<dbReference type="InterPro" id="IPR013783">
    <property type="entry name" value="Ig-like_fold"/>
</dbReference>
<evidence type="ECO:0000256" key="2">
    <source>
        <dbReference type="SAM" id="Phobius"/>
    </source>
</evidence>
<gene>
    <name evidence="4" type="ORF">X975_21341</name>
</gene>
<dbReference type="PROSITE" id="PS50835">
    <property type="entry name" value="IG_LIKE"/>
    <property type="match status" value="1"/>
</dbReference>
<dbReference type="InterPro" id="IPR036179">
    <property type="entry name" value="Ig-like_dom_sf"/>
</dbReference>
<dbReference type="OMA" id="SITCAIM"/>
<sequence>MSSRSIYYALKCSYWIFITCCCWIPLISANDAPKIQPFQFPTQIKRGDIASITCAIMRGHGPFSFNWLKDGSPIKMSSTVSVSSSNKLSNLVIEPVEENYSGNYTCVVHSKYGEDDFTAHLKVRAPPTWMKEP</sequence>
<dbReference type="InterPro" id="IPR003599">
    <property type="entry name" value="Ig_sub"/>
</dbReference>
<feature type="non-terminal residue" evidence="4">
    <location>
        <position position="133"/>
    </location>
</feature>